<dbReference type="AlphaFoldDB" id="A0A1I0AKK0"/>
<dbReference type="STRING" id="237682.SAMN05421676_102188"/>
<gene>
    <name evidence="4" type="ORF">SAMN05421676_102188</name>
</gene>
<dbReference type="PANTHER" id="PTHR43335">
    <property type="entry name" value="ABC TRANSPORTER, ATP-BINDING PROTEIN"/>
    <property type="match status" value="1"/>
</dbReference>
<keyword evidence="5" id="KW-1185">Reference proteome</keyword>
<name>A0A1I0AKK0_9BACI</name>
<dbReference type="PANTHER" id="PTHR43335:SF4">
    <property type="entry name" value="ABC TRANSPORTER, ATP-BINDING PROTEIN"/>
    <property type="match status" value="1"/>
</dbReference>
<keyword evidence="4" id="KW-0067">ATP-binding</keyword>
<dbReference type="GO" id="GO:0005524">
    <property type="term" value="F:ATP binding"/>
    <property type="evidence" value="ECO:0007669"/>
    <property type="project" value="UniProtKB-KW"/>
</dbReference>
<keyword evidence="2" id="KW-0813">Transport</keyword>
<dbReference type="Proteomes" id="UP000199095">
    <property type="component" value="Unassembled WGS sequence"/>
</dbReference>
<evidence type="ECO:0000313" key="4">
    <source>
        <dbReference type="EMBL" id="SES94875.1"/>
    </source>
</evidence>
<accession>A0A1I0AKK0</accession>
<evidence type="ECO:0000313" key="5">
    <source>
        <dbReference type="Proteomes" id="UP000199095"/>
    </source>
</evidence>
<dbReference type="EMBL" id="FOHJ01000002">
    <property type="protein sequence ID" value="SES94875.1"/>
    <property type="molecule type" value="Genomic_DNA"/>
</dbReference>
<evidence type="ECO:0000256" key="1">
    <source>
        <dbReference type="ARBA" id="ARBA00005417"/>
    </source>
</evidence>
<reference evidence="5" key="1">
    <citation type="submission" date="2016-10" db="EMBL/GenBank/DDBJ databases">
        <authorList>
            <person name="Varghese N."/>
            <person name="Submissions S."/>
        </authorList>
    </citation>
    <scope>NUCLEOTIDE SEQUENCE [LARGE SCALE GENOMIC DNA]</scope>
    <source>
        <strain evidence="5">CGMCC 1.3566</strain>
    </source>
</reference>
<dbReference type="SUPFAM" id="SSF52540">
    <property type="entry name" value="P-loop containing nucleoside triphosphate hydrolases"/>
    <property type="match status" value="1"/>
</dbReference>
<proteinExistence type="inferred from homology"/>
<keyword evidence="4" id="KW-0547">Nucleotide-binding</keyword>
<feature type="domain" description="ABC transporter" evidence="3">
    <location>
        <begin position="5"/>
        <end position="45"/>
    </location>
</feature>
<evidence type="ECO:0000259" key="3">
    <source>
        <dbReference type="Pfam" id="PF00005"/>
    </source>
</evidence>
<dbReference type="InterPro" id="IPR027417">
    <property type="entry name" value="P-loop_NTPase"/>
</dbReference>
<sequence>MKLVDKEKNIHRKVKTYSLRMRQRLGVAQAILHQPSLLIFDELTNGLDPQGIYEFRSYLKRLTEQGIAVKVSSHLLAEMQQMCDRVAIIQDGDWQSRVQKVAIGSSQLKQNVTP</sequence>
<evidence type="ECO:0000256" key="2">
    <source>
        <dbReference type="ARBA" id="ARBA00022448"/>
    </source>
</evidence>
<organism evidence="4 5">
    <name type="scientific">Salinibacillus kushneri</name>
    <dbReference type="NCBI Taxonomy" id="237682"/>
    <lineage>
        <taxon>Bacteria</taxon>
        <taxon>Bacillati</taxon>
        <taxon>Bacillota</taxon>
        <taxon>Bacilli</taxon>
        <taxon>Bacillales</taxon>
        <taxon>Bacillaceae</taxon>
        <taxon>Salinibacillus</taxon>
    </lineage>
</organism>
<dbReference type="GO" id="GO:0016887">
    <property type="term" value="F:ATP hydrolysis activity"/>
    <property type="evidence" value="ECO:0007669"/>
    <property type="project" value="InterPro"/>
</dbReference>
<protein>
    <submittedName>
        <fullName evidence="4">ABC-2 type transport system ATP-binding protein</fullName>
    </submittedName>
</protein>
<dbReference type="Pfam" id="PF00005">
    <property type="entry name" value="ABC_tran"/>
    <property type="match status" value="1"/>
</dbReference>
<dbReference type="Gene3D" id="3.40.50.300">
    <property type="entry name" value="P-loop containing nucleotide triphosphate hydrolases"/>
    <property type="match status" value="1"/>
</dbReference>
<comment type="similarity">
    <text evidence="1">Belongs to the ABC transporter superfamily.</text>
</comment>
<dbReference type="InterPro" id="IPR003439">
    <property type="entry name" value="ABC_transporter-like_ATP-bd"/>
</dbReference>